<evidence type="ECO:0000313" key="2">
    <source>
        <dbReference type="EMBL" id="SFR67008.1"/>
    </source>
</evidence>
<protein>
    <submittedName>
        <fullName evidence="2">Uncharacterized protein</fullName>
    </submittedName>
</protein>
<dbReference type="EMBL" id="FOYS01000006">
    <property type="protein sequence ID" value="SFR67008.1"/>
    <property type="molecule type" value="Genomic_DNA"/>
</dbReference>
<sequence length="87" mass="10131">MNDRTRFLVLHLSSLLVTLAVLVAFDAFDVRLLFFVGFVGYLFSLEATAPTHGTSRWRRRLRFVTAAWALTYAFIVTRYFLDILNRI</sequence>
<feature type="transmembrane region" description="Helical" evidence="1">
    <location>
        <begin position="61"/>
        <end position="81"/>
    </location>
</feature>
<gene>
    <name evidence="2" type="ORF">SAMN04488124_3311</name>
</gene>
<accession>A0A1I6IJZ3</accession>
<proteinExistence type="predicted"/>
<dbReference type="AlphaFoldDB" id="A0A1I6IJZ3"/>
<dbReference type="RefSeq" id="WP_089882971.1">
    <property type="nucleotide sequence ID" value="NZ_FOYS01000006.1"/>
</dbReference>
<dbReference type="OrthoDB" id="146654at2157"/>
<dbReference type="InterPro" id="IPR058357">
    <property type="entry name" value="DUF8044"/>
</dbReference>
<organism evidence="2 3">
    <name type="scientific">Halogeometricum limi</name>
    <dbReference type="NCBI Taxonomy" id="555875"/>
    <lineage>
        <taxon>Archaea</taxon>
        <taxon>Methanobacteriati</taxon>
        <taxon>Methanobacteriota</taxon>
        <taxon>Stenosarchaea group</taxon>
        <taxon>Halobacteria</taxon>
        <taxon>Halobacteriales</taxon>
        <taxon>Haloferacaceae</taxon>
        <taxon>Halogeometricum</taxon>
    </lineage>
</organism>
<feature type="transmembrane region" description="Helical" evidence="1">
    <location>
        <begin position="31"/>
        <end position="49"/>
    </location>
</feature>
<evidence type="ECO:0000256" key="1">
    <source>
        <dbReference type="SAM" id="Phobius"/>
    </source>
</evidence>
<keyword evidence="1" id="KW-1133">Transmembrane helix</keyword>
<feature type="transmembrane region" description="Helical" evidence="1">
    <location>
        <begin position="7"/>
        <end position="25"/>
    </location>
</feature>
<dbReference type="Pfam" id="PF26161">
    <property type="entry name" value="DUF8044"/>
    <property type="match status" value="1"/>
</dbReference>
<keyword evidence="3" id="KW-1185">Reference proteome</keyword>
<keyword evidence="1" id="KW-0812">Transmembrane</keyword>
<evidence type="ECO:0000313" key="3">
    <source>
        <dbReference type="Proteomes" id="UP000243250"/>
    </source>
</evidence>
<reference evidence="3" key="1">
    <citation type="submission" date="2016-10" db="EMBL/GenBank/DDBJ databases">
        <authorList>
            <person name="Varghese N."/>
            <person name="Submissions S."/>
        </authorList>
    </citation>
    <scope>NUCLEOTIDE SEQUENCE [LARGE SCALE GENOMIC DNA]</scope>
    <source>
        <strain evidence="3">CGMCC 1.8711</strain>
    </source>
</reference>
<name>A0A1I6IJZ3_9EURY</name>
<dbReference type="Proteomes" id="UP000243250">
    <property type="component" value="Unassembled WGS sequence"/>
</dbReference>
<keyword evidence="1" id="KW-0472">Membrane</keyword>